<keyword evidence="1" id="KW-0472">Membrane</keyword>
<name>A0ABV2Q4P0_9BURK</name>
<gene>
    <name evidence="2" type="ORF">ABIE13_001101</name>
</gene>
<accession>A0ABV2Q4P0</accession>
<feature type="transmembrane region" description="Helical" evidence="1">
    <location>
        <begin position="20"/>
        <end position="36"/>
    </location>
</feature>
<dbReference type="Proteomes" id="UP001549320">
    <property type="component" value="Unassembled WGS sequence"/>
</dbReference>
<dbReference type="EMBL" id="JBEPSH010000002">
    <property type="protein sequence ID" value="MET4576001.1"/>
    <property type="molecule type" value="Genomic_DNA"/>
</dbReference>
<protein>
    <submittedName>
        <fullName evidence="2">Uncharacterized protein</fullName>
    </submittedName>
</protein>
<evidence type="ECO:0000313" key="3">
    <source>
        <dbReference type="Proteomes" id="UP001549320"/>
    </source>
</evidence>
<keyword evidence="3" id="KW-1185">Reference proteome</keyword>
<evidence type="ECO:0000313" key="2">
    <source>
        <dbReference type="EMBL" id="MET4576001.1"/>
    </source>
</evidence>
<sequence length="63" mass="7257">MPLVQPAQTWCGCATAPTHPFPAIFVDVVVLGLFSLRRCGSRQHQRHEFQYSKFHAVGWFVYH</sequence>
<organism evidence="2 3">
    <name type="scientific">Ottowia thiooxydans</name>
    <dbReference type="NCBI Taxonomy" id="219182"/>
    <lineage>
        <taxon>Bacteria</taxon>
        <taxon>Pseudomonadati</taxon>
        <taxon>Pseudomonadota</taxon>
        <taxon>Betaproteobacteria</taxon>
        <taxon>Burkholderiales</taxon>
        <taxon>Comamonadaceae</taxon>
        <taxon>Ottowia</taxon>
    </lineage>
</organism>
<keyword evidence="1" id="KW-0812">Transmembrane</keyword>
<proteinExistence type="predicted"/>
<keyword evidence="1" id="KW-1133">Transmembrane helix</keyword>
<comment type="caution">
    <text evidence="2">The sequence shown here is derived from an EMBL/GenBank/DDBJ whole genome shotgun (WGS) entry which is preliminary data.</text>
</comment>
<evidence type="ECO:0000256" key="1">
    <source>
        <dbReference type="SAM" id="Phobius"/>
    </source>
</evidence>
<reference evidence="2 3" key="1">
    <citation type="submission" date="2024-06" db="EMBL/GenBank/DDBJ databases">
        <title>Sorghum-associated microbial communities from plants grown in Nebraska, USA.</title>
        <authorList>
            <person name="Schachtman D."/>
        </authorList>
    </citation>
    <scope>NUCLEOTIDE SEQUENCE [LARGE SCALE GENOMIC DNA]</scope>
    <source>
        <strain evidence="2 3">2709</strain>
    </source>
</reference>